<dbReference type="PANTHER" id="PTHR37299:SF1">
    <property type="entry name" value="STAGE 0 SPORULATION PROTEIN A HOMOLOG"/>
    <property type="match status" value="1"/>
</dbReference>
<dbReference type="InterPro" id="IPR011006">
    <property type="entry name" value="CheY-like_superfamily"/>
</dbReference>
<evidence type="ECO:0000313" key="4">
    <source>
        <dbReference type="EMBL" id="MED1205731.1"/>
    </source>
</evidence>
<dbReference type="InterPro" id="IPR007492">
    <property type="entry name" value="LytTR_DNA-bd_dom"/>
</dbReference>
<name>A0ABU6MP17_9BACI</name>
<proteinExistence type="predicted"/>
<feature type="domain" description="HTH LytTR-type" evidence="3">
    <location>
        <begin position="141"/>
        <end position="244"/>
    </location>
</feature>
<dbReference type="SMART" id="SM00448">
    <property type="entry name" value="REC"/>
    <property type="match status" value="1"/>
</dbReference>
<dbReference type="PROSITE" id="PS50930">
    <property type="entry name" value="HTH_LYTTR"/>
    <property type="match status" value="1"/>
</dbReference>
<evidence type="ECO:0000259" key="3">
    <source>
        <dbReference type="PROSITE" id="PS50930"/>
    </source>
</evidence>
<dbReference type="RefSeq" id="WP_066264200.1">
    <property type="nucleotide sequence ID" value="NZ_JARMAB010000040.1"/>
</dbReference>
<dbReference type="Pfam" id="PF04397">
    <property type="entry name" value="LytTR"/>
    <property type="match status" value="1"/>
</dbReference>
<evidence type="ECO:0000259" key="2">
    <source>
        <dbReference type="PROSITE" id="PS50110"/>
    </source>
</evidence>
<feature type="domain" description="Response regulatory" evidence="2">
    <location>
        <begin position="5"/>
        <end position="119"/>
    </location>
</feature>
<dbReference type="InterPro" id="IPR001789">
    <property type="entry name" value="Sig_transdc_resp-reg_receiver"/>
</dbReference>
<dbReference type="SUPFAM" id="SSF52172">
    <property type="entry name" value="CheY-like"/>
    <property type="match status" value="1"/>
</dbReference>
<feature type="modified residue" description="4-aspartylphosphate" evidence="1">
    <location>
        <position position="56"/>
    </location>
</feature>
<dbReference type="Pfam" id="PF00072">
    <property type="entry name" value="Response_reg"/>
    <property type="match status" value="1"/>
</dbReference>
<dbReference type="PROSITE" id="PS50110">
    <property type="entry name" value="RESPONSE_REGULATORY"/>
    <property type="match status" value="1"/>
</dbReference>
<dbReference type="Gene3D" id="2.40.50.1020">
    <property type="entry name" value="LytTr DNA-binding domain"/>
    <property type="match status" value="1"/>
</dbReference>
<organism evidence="4 5">
    <name type="scientific">Heyndrickxia acidicola</name>
    <dbReference type="NCBI Taxonomy" id="209389"/>
    <lineage>
        <taxon>Bacteria</taxon>
        <taxon>Bacillati</taxon>
        <taxon>Bacillota</taxon>
        <taxon>Bacilli</taxon>
        <taxon>Bacillales</taxon>
        <taxon>Bacillaceae</taxon>
        <taxon>Heyndrickxia</taxon>
    </lineage>
</organism>
<keyword evidence="5" id="KW-1185">Reference proteome</keyword>
<protein>
    <submittedName>
        <fullName evidence="4">LytTR family DNA-binding domain-containing protein</fullName>
    </submittedName>
</protein>
<evidence type="ECO:0000256" key="1">
    <source>
        <dbReference type="PROSITE-ProRule" id="PRU00169"/>
    </source>
</evidence>
<reference evidence="4 5" key="1">
    <citation type="submission" date="2023-03" db="EMBL/GenBank/DDBJ databases">
        <title>Bacillus Genome Sequencing.</title>
        <authorList>
            <person name="Dunlap C."/>
        </authorList>
    </citation>
    <scope>NUCLEOTIDE SEQUENCE [LARGE SCALE GENOMIC DNA]</scope>
    <source>
        <strain evidence="4 5">B-23453</strain>
    </source>
</reference>
<gene>
    <name evidence="4" type="ORF">P4T90_22100</name>
</gene>
<dbReference type="PANTHER" id="PTHR37299">
    <property type="entry name" value="TRANSCRIPTIONAL REGULATOR-RELATED"/>
    <property type="match status" value="1"/>
</dbReference>
<keyword evidence="4" id="KW-0238">DNA-binding</keyword>
<dbReference type="Gene3D" id="3.40.50.2300">
    <property type="match status" value="1"/>
</dbReference>
<dbReference type="EMBL" id="JARMAB010000040">
    <property type="protein sequence ID" value="MED1205731.1"/>
    <property type="molecule type" value="Genomic_DNA"/>
</dbReference>
<dbReference type="SMART" id="SM00850">
    <property type="entry name" value="LytTR"/>
    <property type="match status" value="1"/>
</dbReference>
<comment type="caution">
    <text evidence="4">The sequence shown here is derived from an EMBL/GenBank/DDBJ whole genome shotgun (WGS) entry which is preliminary data.</text>
</comment>
<evidence type="ECO:0000313" key="5">
    <source>
        <dbReference type="Proteomes" id="UP001341444"/>
    </source>
</evidence>
<dbReference type="Proteomes" id="UP001341444">
    <property type="component" value="Unassembled WGS sequence"/>
</dbReference>
<keyword evidence="1" id="KW-0597">Phosphoprotein</keyword>
<dbReference type="InterPro" id="IPR046947">
    <property type="entry name" value="LytR-like"/>
</dbReference>
<dbReference type="GO" id="GO:0003677">
    <property type="term" value="F:DNA binding"/>
    <property type="evidence" value="ECO:0007669"/>
    <property type="project" value="UniProtKB-KW"/>
</dbReference>
<accession>A0ABU6MP17</accession>
<sequence>MKPLSVVIVDDDDSSRYLLKNFISYFADYEYAGEASSGLEFIDLVLDIKPDIALVDIQMSGLSGMEAVRECLKSQPTLQVIFTTGYEEFAVEAFNIAAADYLIKPIQRHKLLSALEKGKNSLEGLRNKKRGQSSRDQYRKLSVRSYNTHLYLLFEDILFVEKEDKKTMLHTKDEVFETTESLQEIESRLPDYFFKTHRSFLVNLRSIVRIEPMGETYLAYLSNTKKVAYISKLKIQEVRALLTS</sequence>